<accession>A0A8S9P228</accession>
<gene>
    <name evidence="3" type="ORF">F2Q69_00002762</name>
</gene>
<dbReference type="GO" id="GO:0008408">
    <property type="term" value="F:3'-5' exonuclease activity"/>
    <property type="evidence" value="ECO:0007669"/>
    <property type="project" value="TreeGrafter"/>
</dbReference>
<feature type="region of interest" description="Disordered" evidence="1">
    <location>
        <begin position="106"/>
        <end position="152"/>
    </location>
</feature>
<evidence type="ECO:0000313" key="4">
    <source>
        <dbReference type="Proteomes" id="UP000712600"/>
    </source>
</evidence>
<dbReference type="SUPFAM" id="SSF53098">
    <property type="entry name" value="Ribonuclease H-like"/>
    <property type="match status" value="1"/>
</dbReference>
<evidence type="ECO:0000259" key="2">
    <source>
        <dbReference type="Pfam" id="PF00929"/>
    </source>
</evidence>
<reference evidence="3" key="1">
    <citation type="submission" date="2019-12" db="EMBL/GenBank/DDBJ databases">
        <title>Genome sequencing and annotation of Brassica cretica.</title>
        <authorList>
            <person name="Studholme D.J."/>
            <person name="Sarris P."/>
        </authorList>
    </citation>
    <scope>NUCLEOTIDE SEQUENCE</scope>
    <source>
        <strain evidence="3">PFS-109/04</strain>
        <tissue evidence="3">Leaf</tissue>
    </source>
</reference>
<dbReference type="PANTHER" id="PTHR30231">
    <property type="entry name" value="DNA POLYMERASE III SUBUNIT EPSILON"/>
    <property type="match status" value="1"/>
</dbReference>
<dbReference type="EMBL" id="QGKX02001521">
    <property type="protein sequence ID" value="KAF3509120.1"/>
    <property type="molecule type" value="Genomic_DNA"/>
</dbReference>
<dbReference type="PANTHER" id="PTHR30231:SF27">
    <property type="entry name" value="PROTEIN NEN3"/>
    <property type="match status" value="1"/>
</dbReference>
<organism evidence="3 4">
    <name type="scientific">Brassica cretica</name>
    <name type="common">Mustard</name>
    <dbReference type="NCBI Taxonomy" id="69181"/>
    <lineage>
        <taxon>Eukaryota</taxon>
        <taxon>Viridiplantae</taxon>
        <taxon>Streptophyta</taxon>
        <taxon>Embryophyta</taxon>
        <taxon>Tracheophyta</taxon>
        <taxon>Spermatophyta</taxon>
        <taxon>Magnoliopsida</taxon>
        <taxon>eudicotyledons</taxon>
        <taxon>Gunneridae</taxon>
        <taxon>Pentapetalae</taxon>
        <taxon>rosids</taxon>
        <taxon>malvids</taxon>
        <taxon>Brassicales</taxon>
        <taxon>Brassicaceae</taxon>
        <taxon>Brassiceae</taxon>
        <taxon>Brassica</taxon>
    </lineage>
</organism>
<dbReference type="InterPro" id="IPR013520">
    <property type="entry name" value="Ribonucl_H"/>
</dbReference>
<dbReference type="GO" id="GO:0003676">
    <property type="term" value="F:nucleic acid binding"/>
    <property type="evidence" value="ECO:0007669"/>
    <property type="project" value="InterPro"/>
</dbReference>
<name>A0A8S9P228_BRACR</name>
<dbReference type="Pfam" id="PF00929">
    <property type="entry name" value="RNase_T"/>
    <property type="match status" value="1"/>
</dbReference>
<proteinExistence type="predicted"/>
<evidence type="ECO:0000313" key="3">
    <source>
        <dbReference type="EMBL" id="KAF3509120.1"/>
    </source>
</evidence>
<dbReference type="AlphaFoldDB" id="A0A8S9P228"/>
<dbReference type="Proteomes" id="UP000712600">
    <property type="component" value="Unassembled WGS sequence"/>
</dbReference>
<feature type="non-terminal residue" evidence="3">
    <location>
        <position position="1"/>
    </location>
</feature>
<comment type="caution">
    <text evidence="3">The sequence shown here is derived from an EMBL/GenBank/DDBJ whole genome shotgun (WGS) entry which is preliminary data.</text>
</comment>
<protein>
    <recommendedName>
        <fullName evidence="2">Exonuclease domain-containing protein</fullName>
    </recommendedName>
</protein>
<feature type="domain" description="Exonuclease" evidence="2">
    <location>
        <begin position="17"/>
        <end position="80"/>
    </location>
</feature>
<dbReference type="Gene3D" id="3.30.420.10">
    <property type="entry name" value="Ribonuclease H-like superfamily/Ribonuclease H"/>
    <property type="match status" value="1"/>
</dbReference>
<dbReference type="InterPro" id="IPR012337">
    <property type="entry name" value="RNaseH-like_sf"/>
</dbReference>
<feature type="compositionally biased region" description="Polar residues" evidence="1">
    <location>
        <begin position="107"/>
        <end position="128"/>
    </location>
</feature>
<sequence>MALRSTLAGDERNEITFLDLETTVPTKRGQPIAILDVGAILVCAKTLVERYSYSTLVRPTDLSLISTLSKRRSGITRAGVLSHPHSLKSHQISTTCSTDDILKETSRLTPSDTSCGESDPSDITTLISKTHIGTDEAKTGRHQDESTPSPDP</sequence>
<feature type="compositionally biased region" description="Basic and acidic residues" evidence="1">
    <location>
        <begin position="132"/>
        <end position="145"/>
    </location>
</feature>
<dbReference type="InterPro" id="IPR036397">
    <property type="entry name" value="RNaseH_sf"/>
</dbReference>
<evidence type="ECO:0000256" key="1">
    <source>
        <dbReference type="SAM" id="MobiDB-lite"/>
    </source>
</evidence>